<evidence type="ECO:0000256" key="2">
    <source>
        <dbReference type="ARBA" id="ARBA00022490"/>
    </source>
</evidence>
<dbReference type="GO" id="GO:0043737">
    <property type="term" value="F:deoxyribonuclease V activity"/>
    <property type="evidence" value="ECO:0007669"/>
    <property type="project" value="UniProtKB-UniRule"/>
</dbReference>
<comment type="subcellular location">
    <subcellularLocation>
        <location evidence="1 6">Cytoplasm</location>
    </subcellularLocation>
</comment>
<dbReference type="CDD" id="cd06559">
    <property type="entry name" value="Endonuclease_V"/>
    <property type="match status" value="1"/>
</dbReference>
<reference evidence="7" key="2">
    <citation type="submission" date="2015-10" db="EMBL/GenBank/DDBJ databases">
        <authorList>
            <person name="Gilbert D.G."/>
        </authorList>
    </citation>
    <scope>NUCLEOTIDE SEQUENCE</scope>
    <source>
        <strain evidence="7">GO-13</strain>
    </source>
</reference>
<dbReference type="Proteomes" id="UP001341297">
    <property type="component" value="Unassembled WGS sequence"/>
</dbReference>
<evidence type="ECO:0000256" key="4">
    <source>
        <dbReference type="ARBA" id="ARBA00022759"/>
    </source>
</evidence>
<comment type="cofactor">
    <cofactor evidence="6">
        <name>Mg(2+)</name>
        <dbReference type="ChEBI" id="CHEBI:18420"/>
    </cofactor>
</comment>
<dbReference type="OrthoDB" id="9790916at2"/>
<dbReference type="InterPro" id="IPR007581">
    <property type="entry name" value="Endonuclease-V"/>
</dbReference>
<dbReference type="Pfam" id="PF04493">
    <property type="entry name" value="Endonuclease_5"/>
    <property type="match status" value="1"/>
</dbReference>
<dbReference type="STRING" id="1664069.BGLY_2971"/>
<reference evidence="7 9" key="1">
    <citation type="journal article" date="2015" name="Int. J. Syst. Evol. Microbiol.">
        <title>Bacillus glycinifermentans sp. nov., isolated from fermented soybean paste.</title>
        <authorList>
            <person name="Kim S.J."/>
            <person name="Dunlap C.A."/>
            <person name="Kwon S.W."/>
            <person name="Rooney A.P."/>
        </authorList>
    </citation>
    <scope>NUCLEOTIDE SEQUENCE [LARGE SCALE GENOMIC DNA]</scope>
    <source>
        <strain evidence="7 9">GO-13</strain>
    </source>
</reference>
<keyword evidence="6" id="KW-0479">Metal-binding</keyword>
<feature type="binding site" evidence="6">
    <location>
        <position position="46"/>
    </location>
    <ligand>
        <name>Mg(2+)</name>
        <dbReference type="ChEBI" id="CHEBI:18420"/>
    </ligand>
</feature>
<dbReference type="GO" id="GO:0006281">
    <property type="term" value="P:DNA repair"/>
    <property type="evidence" value="ECO:0007669"/>
    <property type="project" value="UniProtKB-UniRule"/>
</dbReference>
<dbReference type="Gene3D" id="3.30.2170.10">
    <property type="entry name" value="archaeoglobus fulgidus dsm 4304 superfamily"/>
    <property type="match status" value="1"/>
</dbReference>
<feature type="site" description="Interaction with target DNA" evidence="6">
    <location>
        <position position="86"/>
    </location>
</feature>
<keyword evidence="6" id="KW-0227">DNA damage</keyword>
<dbReference type="EMBL" id="JARRTL010000008">
    <property type="protein sequence ID" value="MEC0484961.1"/>
    <property type="molecule type" value="Genomic_DNA"/>
</dbReference>
<gene>
    <name evidence="6" type="primary">nfi</name>
    <name evidence="7" type="ORF">AB447_211705</name>
    <name evidence="8" type="ORF">P8828_08875</name>
</gene>
<dbReference type="EMBL" id="LECW02000004">
    <property type="protein sequence ID" value="KRT95171.1"/>
    <property type="molecule type" value="Genomic_DNA"/>
</dbReference>
<comment type="function">
    <text evidence="6">DNA repair enzyme involved in the repair of deaminated bases. Selectively cleaves double-stranded DNA at the second phosphodiester bond 3' to a deoxyinosine leaving behind the intact lesion on the nicked DNA.</text>
</comment>
<name>A0A0T6BU99_9BACI</name>
<keyword evidence="2 6" id="KW-0963">Cytoplasm</keyword>
<keyword evidence="4 6" id="KW-0255">Endonuclease</keyword>
<proteinExistence type="inferred from homology"/>
<dbReference type="AlphaFoldDB" id="A0A0T6BU99"/>
<evidence type="ECO:0000256" key="3">
    <source>
        <dbReference type="ARBA" id="ARBA00022722"/>
    </source>
</evidence>
<comment type="caution">
    <text evidence="7">The sequence shown here is derived from an EMBL/GenBank/DDBJ whole genome shotgun (WGS) entry which is preliminary data.</text>
</comment>
<organism evidence="7 9">
    <name type="scientific">Bacillus glycinifermentans</name>
    <dbReference type="NCBI Taxonomy" id="1664069"/>
    <lineage>
        <taxon>Bacteria</taxon>
        <taxon>Bacillati</taxon>
        <taxon>Bacillota</taxon>
        <taxon>Bacilli</taxon>
        <taxon>Bacillales</taxon>
        <taxon>Bacillaceae</taxon>
        <taxon>Bacillus</taxon>
    </lineage>
</organism>
<keyword evidence="3 6" id="KW-0540">Nuclease</keyword>
<evidence type="ECO:0000313" key="10">
    <source>
        <dbReference type="Proteomes" id="UP001341297"/>
    </source>
</evidence>
<accession>A0A0T6BU99</accession>
<dbReference type="GO" id="GO:0016891">
    <property type="term" value="F:RNA endonuclease activity producing 5'-phosphomonoesters, hydrolytic mechanism"/>
    <property type="evidence" value="ECO:0007669"/>
    <property type="project" value="TreeGrafter"/>
</dbReference>
<dbReference type="GO" id="GO:0003727">
    <property type="term" value="F:single-stranded RNA binding"/>
    <property type="evidence" value="ECO:0007669"/>
    <property type="project" value="TreeGrafter"/>
</dbReference>
<evidence type="ECO:0000313" key="9">
    <source>
        <dbReference type="Proteomes" id="UP000036168"/>
    </source>
</evidence>
<keyword evidence="5 6" id="KW-0378">Hydrolase</keyword>
<reference evidence="8 10" key="3">
    <citation type="submission" date="2023-03" db="EMBL/GenBank/DDBJ databases">
        <title>Agriculturally important microbes genome sequencing.</title>
        <authorList>
            <person name="Dunlap C."/>
        </authorList>
    </citation>
    <scope>NUCLEOTIDE SEQUENCE [LARGE SCALE GENOMIC DNA]</scope>
    <source>
        <strain evidence="8 10">CBP-3203</strain>
    </source>
</reference>
<evidence type="ECO:0000256" key="5">
    <source>
        <dbReference type="ARBA" id="ARBA00022801"/>
    </source>
</evidence>
<keyword evidence="6" id="KW-0234">DNA repair</keyword>
<evidence type="ECO:0000313" key="8">
    <source>
        <dbReference type="EMBL" id="MEC0484961.1"/>
    </source>
</evidence>
<dbReference type="HAMAP" id="MF_00801">
    <property type="entry name" value="Endonuclease_5"/>
    <property type="match status" value="1"/>
</dbReference>
<dbReference type="PANTHER" id="PTHR28511">
    <property type="entry name" value="ENDONUCLEASE V"/>
    <property type="match status" value="1"/>
</dbReference>
<feature type="binding site" evidence="6">
    <location>
        <position position="116"/>
    </location>
    <ligand>
        <name>Mg(2+)</name>
        <dbReference type="ChEBI" id="CHEBI:18420"/>
    </ligand>
</feature>
<evidence type="ECO:0000256" key="6">
    <source>
        <dbReference type="HAMAP-Rule" id="MF_00801"/>
    </source>
</evidence>
<keyword evidence="6" id="KW-0460">Magnesium</keyword>
<protein>
    <recommendedName>
        <fullName evidence="6">Endonuclease V</fullName>
        <ecNumber evidence="6">3.1.21.7</ecNumber>
    </recommendedName>
    <alternativeName>
        <fullName evidence="6">Deoxyinosine 3'endonuclease</fullName>
    </alternativeName>
    <alternativeName>
        <fullName evidence="6">Deoxyribonuclease V</fullName>
        <shortName evidence="6">DNase V</shortName>
    </alternativeName>
</protein>
<dbReference type="GO" id="GO:0005737">
    <property type="term" value="C:cytoplasm"/>
    <property type="evidence" value="ECO:0007669"/>
    <property type="project" value="UniProtKB-SubCell"/>
</dbReference>
<keyword evidence="10" id="KW-1185">Reference proteome</keyword>
<sequence length="241" mass="27148">MQVNHIHDFHLNHEDAFLNLQMELKSQIQLTKSITADSLKTCAGVDLAYWEEDGESVGVCSIVVLDVNGRNIIEKVHSVGKINVPYVPGFLAFRELPLIIEAAKKLAAEPDVFLFDGNGYLHHNHMGIATHASFFLNKPTIGIAKTYLRIKQTDFEMPDDRVGAYTDIVIDGEVYGRALRTRQGVKPVFLSCGNFIDLESSYQIAMSLVNQESRLPIPVRLADLETHALRKYYQENKKFAE</sequence>
<dbReference type="Proteomes" id="UP000036168">
    <property type="component" value="Unassembled WGS sequence"/>
</dbReference>
<dbReference type="RefSeq" id="WP_048355496.1">
    <property type="nucleotide sequence ID" value="NZ_CP023481.1"/>
</dbReference>
<dbReference type="EC" id="3.1.21.7" evidence="6"/>
<dbReference type="GO" id="GO:0000287">
    <property type="term" value="F:magnesium ion binding"/>
    <property type="evidence" value="ECO:0007669"/>
    <property type="project" value="UniProtKB-UniRule"/>
</dbReference>
<comment type="similarity">
    <text evidence="6">Belongs to the endonuclease V family.</text>
</comment>
<comment type="catalytic activity">
    <reaction evidence="6">
        <text>Endonucleolytic cleavage at apurinic or apyrimidinic sites to products with a 5'-phosphate.</text>
        <dbReference type="EC" id="3.1.21.7"/>
    </reaction>
</comment>
<dbReference type="PANTHER" id="PTHR28511:SF1">
    <property type="entry name" value="ENDONUCLEASE V"/>
    <property type="match status" value="1"/>
</dbReference>
<evidence type="ECO:0000256" key="1">
    <source>
        <dbReference type="ARBA" id="ARBA00004496"/>
    </source>
</evidence>
<evidence type="ECO:0000313" key="7">
    <source>
        <dbReference type="EMBL" id="KRT95171.1"/>
    </source>
</evidence>